<keyword evidence="3" id="KW-1185">Reference proteome</keyword>
<proteinExistence type="predicted"/>
<organism evidence="2 3">
    <name type="scientific">Azospirillum oryzae</name>
    <dbReference type="NCBI Taxonomy" id="286727"/>
    <lineage>
        <taxon>Bacteria</taxon>
        <taxon>Pseudomonadati</taxon>
        <taxon>Pseudomonadota</taxon>
        <taxon>Alphaproteobacteria</taxon>
        <taxon>Rhodospirillales</taxon>
        <taxon>Azospirillaceae</taxon>
        <taxon>Azospirillum</taxon>
    </lineage>
</organism>
<gene>
    <name evidence="2" type="ORF">HUE56_29500</name>
</gene>
<evidence type="ECO:0000256" key="1">
    <source>
        <dbReference type="SAM" id="MobiDB-lite"/>
    </source>
</evidence>
<keyword evidence="2" id="KW-0614">Plasmid</keyword>
<dbReference type="CDD" id="cd16430">
    <property type="entry name" value="TraB"/>
    <property type="match status" value="1"/>
</dbReference>
<dbReference type="EMBL" id="CP054622">
    <property type="protein sequence ID" value="QKS54835.1"/>
    <property type="molecule type" value="Genomic_DNA"/>
</dbReference>
<evidence type="ECO:0000313" key="2">
    <source>
        <dbReference type="EMBL" id="QKS54835.1"/>
    </source>
</evidence>
<protein>
    <submittedName>
        <fullName evidence="2">Conjugal transfer protein TraB</fullName>
    </submittedName>
</protein>
<sequence>MAARIENLEVSLEKKEQKIERLEEDLKRKQREPAPPSDPDRSASEMQLQELQKRVGDLQQKLADQEKGPPPAQGGRSPIGRAPTEMAQRPGPTPAAIRPPTAPPSSAEMYEKSGQPSGQGQADGGKVERANAAASGSQAAADIRVVVEEVPETPVDEMQEETAQNYLPAGSIFSGTLITGMDAPTGNSARKEPFPALLRIKHDAILPNRWKADVKECFLLAAGFGDLSSERAYLRGETISCVTKQGKVLEANFPAYAVGEDGKAGIRGRLVSKQGQVIGRALMAGFLDGISKAFDVKPVPVLATSNTGKTQYADVFAGEQSLRSAAFGGASSALDKIAQFYLDMASNIFPIIEVDAGRKIDLIATRGISLTFRKKGKEQALHDMRLPGQGQQGSSAGGGTSGLLGSMFGFGGNGAGPMAGNGQR</sequence>
<dbReference type="Pfam" id="PF03743">
    <property type="entry name" value="TrbI"/>
    <property type="match status" value="1"/>
</dbReference>
<accession>A0A6N1ASN6</accession>
<dbReference type="AlphaFoldDB" id="A0A6N1ASN6"/>
<dbReference type="InterPro" id="IPR005498">
    <property type="entry name" value="T4SS_VirB10/TraB/TrbI"/>
</dbReference>
<feature type="compositionally biased region" description="Low complexity" evidence="1">
    <location>
        <begin position="94"/>
        <end position="107"/>
    </location>
</feature>
<feature type="compositionally biased region" description="Low complexity" evidence="1">
    <location>
        <begin position="130"/>
        <end position="139"/>
    </location>
</feature>
<geneLocation type="plasmid" evidence="2 3">
    <name>unnamed7</name>
</geneLocation>
<dbReference type="KEGG" id="aoz:HUE56_29500"/>
<name>A0A6N1ASN6_9PROT</name>
<feature type="region of interest" description="Disordered" evidence="1">
    <location>
        <begin position="14"/>
        <end position="139"/>
    </location>
</feature>
<dbReference type="OrthoDB" id="15544at2"/>
<evidence type="ECO:0000313" key="3">
    <source>
        <dbReference type="Proteomes" id="UP000509702"/>
    </source>
</evidence>
<reference evidence="2 3" key="1">
    <citation type="submission" date="2020-06" db="EMBL/GenBank/DDBJ databases">
        <title>Complete genome of Azosprillum oryzae KACC14407.</title>
        <authorList>
            <person name="Kim M."/>
            <person name="Park Y.-J."/>
            <person name="Shin J.-H."/>
        </authorList>
    </citation>
    <scope>NUCLEOTIDE SEQUENCE [LARGE SCALE GENOMIC DNA]</scope>
    <source>
        <strain evidence="2 3">KACC 14407</strain>
        <plasmid evidence="2 3">unnamed7</plasmid>
    </source>
</reference>
<dbReference type="Proteomes" id="UP000509702">
    <property type="component" value="Plasmid unnamed7"/>
</dbReference>
<feature type="compositionally biased region" description="Basic and acidic residues" evidence="1">
    <location>
        <begin position="14"/>
        <end position="27"/>
    </location>
</feature>